<proteinExistence type="predicted"/>
<accession>A0A034V4C1</accession>
<name>A0A034V4C1_BACDO</name>
<organism evidence="1">
    <name type="scientific">Bactrocera dorsalis</name>
    <name type="common">Oriental fruit fly</name>
    <name type="synonym">Dacus dorsalis</name>
    <dbReference type="NCBI Taxonomy" id="27457"/>
    <lineage>
        <taxon>Eukaryota</taxon>
        <taxon>Metazoa</taxon>
        <taxon>Ecdysozoa</taxon>
        <taxon>Arthropoda</taxon>
        <taxon>Hexapoda</taxon>
        <taxon>Insecta</taxon>
        <taxon>Pterygota</taxon>
        <taxon>Neoptera</taxon>
        <taxon>Endopterygota</taxon>
        <taxon>Diptera</taxon>
        <taxon>Brachycera</taxon>
        <taxon>Muscomorpha</taxon>
        <taxon>Tephritoidea</taxon>
        <taxon>Tephritidae</taxon>
        <taxon>Bactrocera</taxon>
        <taxon>Bactrocera</taxon>
    </lineage>
</organism>
<dbReference type="EMBL" id="GAKP01021955">
    <property type="protein sequence ID" value="JAC36997.1"/>
    <property type="molecule type" value="Transcribed_RNA"/>
</dbReference>
<reference evidence="1" key="1">
    <citation type="journal article" date="2014" name="BMC Genomics">
        <title>Characterizing the developmental transcriptome of the oriental fruit fly, Bactrocera dorsalis (Diptera: Tephritidae) through comparative genomic analysis with Drosophila melanogaster utilizing modENCODE datasets.</title>
        <authorList>
            <person name="Geib S.M."/>
            <person name="Calla B."/>
            <person name="Hall B."/>
            <person name="Hou S."/>
            <person name="Manoukis N.C."/>
        </authorList>
    </citation>
    <scope>NUCLEOTIDE SEQUENCE</scope>
    <source>
        <strain evidence="1">Punador</strain>
    </source>
</reference>
<sequence>MIMINEQCECLTLVKCKTKFAQRLLLIKSAAHQSAHGAERAPVNALVHGAESALVNALLPVADRALANALLHSVERALANALLLGASVSSPTVQHLQVVFAVGAVDGGRDDVTLSTQIALHRFGGSLDDGIVVDARRYGRHIDAAVQHHWRQTVLLRGSGAVVGCGGAETQRFWR</sequence>
<evidence type="ECO:0000313" key="1">
    <source>
        <dbReference type="EMBL" id="JAC36997.1"/>
    </source>
</evidence>
<dbReference type="AlphaFoldDB" id="A0A034V4C1"/>
<protein>
    <submittedName>
        <fullName evidence="1">Uncharacterized protein</fullName>
    </submittedName>
</protein>